<comment type="subcellular location">
    <subcellularLocation>
        <location evidence="1">Membrane</location>
    </subcellularLocation>
</comment>
<gene>
    <name evidence="6" type="ORF">A3J47_00410</name>
</gene>
<dbReference type="Proteomes" id="UP000176581">
    <property type="component" value="Unassembled WGS sequence"/>
</dbReference>
<evidence type="ECO:0000313" key="7">
    <source>
        <dbReference type="Proteomes" id="UP000176581"/>
    </source>
</evidence>
<keyword evidence="3" id="KW-0812">Transmembrane</keyword>
<organism evidence="6 7">
    <name type="scientific">Candidatus Yanofskybacteria bacterium RIFCSPHIGHO2_02_FULL_43_22</name>
    <dbReference type="NCBI Taxonomy" id="1802681"/>
    <lineage>
        <taxon>Bacteria</taxon>
        <taxon>Candidatus Yanofskyibacteriota</taxon>
    </lineage>
</organism>
<dbReference type="Gene3D" id="3.30.450.330">
    <property type="match status" value="1"/>
</dbReference>
<accession>A0A1F8FQ55</accession>
<dbReference type="InterPro" id="IPR001460">
    <property type="entry name" value="PCN-bd_Tpept"/>
</dbReference>
<evidence type="ECO:0000313" key="6">
    <source>
        <dbReference type="EMBL" id="OGN14688.1"/>
    </source>
</evidence>
<evidence type="ECO:0000259" key="4">
    <source>
        <dbReference type="Pfam" id="PF00905"/>
    </source>
</evidence>
<dbReference type="InterPro" id="IPR005311">
    <property type="entry name" value="PBP_dimer"/>
</dbReference>
<dbReference type="Pfam" id="PF00905">
    <property type="entry name" value="Transpeptidase"/>
    <property type="match status" value="1"/>
</dbReference>
<dbReference type="EMBL" id="MGJV01000022">
    <property type="protein sequence ID" value="OGN14688.1"/>
    <property type="molecule type" value="Genomic_DNA"/>
</dbReference>
<feature type="transmembrane region" description="Helical" evidence="3">
    <location>
        <begin position="12"/>
        <end position="34"/>
    </location>
</feature>
<dbReference type="Gene3D" id="3.40.710.10">
    <property type="entry name" value="DD-peptidase/beta-lactamase superfamily"/>
    <property type="match status" value="1"/>
</dbReference>
<evidence type="ECO:0000259" key="5">
    <source>
        <dbReference type="Pfam" id="PF03717"/>
    </source>
</evidence>
<protein>
    <recommendedName>
        <fullName evidence="8">Penicillin-binding protein transpeptidase domain-containing protein</fullName>
    </recommendedName>
</protein>
<evidence type="ECO:0000256" key="1">
    <source>
        <dbReference type="ARBA" id="ARBA00004370"/>
    </source>
</evidence>
<evidence type="ECO:0000256" key="2">
    <source>
        <dbReference type="ARBA" id="ARBA00023136"/>
    </source>
</evidence>
<dbReference type="SUPFAM" id="SSF56519">
    <property type="entry name" value="Penicillin binding protein dimerisation domain"/>
    <property type="match status" value="1"/>
</dbReference>
<dbReference type="SUPFAM" id="SSF56601">
    <property type="entry name" value="beta-lactamase/transpeptidase-like"/>
    <property type="match status" value="1"/>
</dbReference>
<dbReference type="InterPro" id="IPR050515">
    <property type="entry name" value="Beta-lactam/transpept"/>
</dbReference>
<dbReference type="GO" id="GO:0008658">
    <property type="term" value="F:penicillin binding"/>
    <property type="evidence" value="ECO:0007669"/>
    <property type="project" value="InterPro"/>
</dbReference>
<evidence type="ECO:0000256" key="3">
    <source>
        <dbReference type="SAM" id="Phobius"/>
    </source>
</evidence>
<dbReference type="PANTHER" id="PTHR30627">
    <property type="entry name" value="PEPTIDOGLYCAN D,D-TRANSPEPTIDASE"/>
    <property type="match status" value="1"/>
</dbReference>
<dbReference type="Pfam" id="PF03717">
    <property type="entry name" value="PBP_dimer"/>
    <property type="match status" value="1"/>
</dbReference>
<dbReference type="Gene3D" id="3.90.1310.10">
    <property type="entry name" value="Penicillin-binding protein 2a (Domain 2)"/>
    <property type="match status" value="1"/>
</dbReference>
<dbReference type="InterPro" id="IPR012338">
    <property type="entry name" value="Beta-lactam/transpept-like"/>
</dbReference>
<dbReference type="GO" id="GO:0071555">
    <property type="term" value="P:cell wall organization"/>
    <property type="evidence" value="ECO:0007669"/>
    <property type="project" value="TreeGrafter"/>
</dbReference>
<feature type="domain" description="Penicillin-binding protein dimerisation" evidence="5">
    <location>
        <begin position="55"/>
        <end position="188"/>
    </location>
</feature>
<reference evidence="6 7" key="1">
    <citation type="journal article" date="2016" name="Nat. Commun.">
        <title>Thousands of microbial genomes shed light on interconnected biogeochemical processes in an aquifer system.</title>
        <authorList>
            <person name="Anantharaman K."/>
            <person name="Brown C.T."/>
            <person name="Hug L.A."/>
            <person name="Sharon I."/>
            <person name="Castelle C.J."/>
            <person name="Probst A.J."/>
            <person name="Thomas B.C."/>
            <person name="Singh A."/>
            <person name="Wilkins M.J."/>
            <person name="Karaoz U."/>
            <person name="Brodie E.L."/>
            <person name="Williams K.H."/>
            <person name="Hubbard S.S."/>
            <person name="Banfield J.F."/>
        </authorList>
    </citation>
    <scope>NUCLEOTIDE SEQUENCE [LARGE SCALE GENOMIC DNA]</scope>
</reference>
<keyword evidence="3" id="KW-1133">Transmembrane helix</keyword>
<feature type="domain" description="Penicillin-binding protein transpeptidase" evidence="4">
    <location>
        <begin position="224"/>
        <end position="529"/>
    </location>
</feature>
<keyword evidence="2 3" id="KW-0472">Membrane</keyword>
<dbReference type="PANTHER" id="PTHR30627:SF1">
    <property type="entry name" value="PEPTIDOGLYCAN D,D-TRANSPEPTIDASE FTSI"/>
    <property type="match status" value="1"/>
</dbReference>
<sequence length="543" mass="59897">MKQDRTTFRINVYFIFILAAAAAISYNLFVLTYIRHHSYSRTAQAQSENITNVLARGNIYMGEHLVATNKKFPLAYIVPAEINDESSEEITVRLSLILGIEANTIKDAIDSRSDKIRVLARRISNEQVEGVRALHSKGGLGVAYETDRFYPGDSLAANVLGFLGYSGDKKSGQYGVEAFYDEELFGNNKADRPADIILSMDKNVQQLAEDKLEFLVKKWEAAGGTIIIQDPSTGKILAMVDRPTFDPNKYGKYEPRNFLNRGVQEIFEPGSSFKPITMAMGLDLGAITPQTTFKDEGSREAAGYRIKNFSEKIFGTVTMSQVLEKSINTGAMYVQDIVGDDNFLNYIINFGFGQKTGVDLPGEVYGGISNLYKGRKINFLTASFGQGIAVTPLQLINAYSAIANGGKLMRPYAVEKIIKEGGSEEMTQPEIVAIPISEKTAAKLKSMLVSVVDNGFDKARINGYDIAGKTGTAQIPDGKGGYLDNEYIHNFVGFAPAFDARFVILIKIDRPKGITFAADSLSPTFKEITQYLLNYYGIPPTRR</sequence>
<dbReference type="GO" id="GO:0005886">
    <property type="term" value="C:plasma membrane"/>
    <property type="evidence" value="ECO:0007669"/>
    <property type="project" value="TreeGrafter"/>
</dbReference>
<comment type="caution">
    <text evidence="6">The sequence shown here is derived from an EMBL/GenBank/DDBJ whole genome shotgun (WGS) entry which is preliminary data.</text>
</comment>
<dbReference type="AlphaFoldDB" id="A0A1F8FQ55"/>
<name>A0A1F8FQ55_9BACT</name>
<evidence type="ECO:0008006" key="8">
    <source>
        <dbReference type="Google" id="ProtNLM"/>
    </source>
</evidence>
<proteinExistence type="predicted"/>
<dbReference type="InterPro" id="IPR036138">
    <property type="entry name" value="PBP_dimer_sf"/>
</dbReference>